<dbReference type="AlphaFoldDB" id="A0A7W5HBS9"/>
<proteinExistence type="predicted"/>
<dbReference type="RefSeq" id="WP_307722193.1">
    <property type="nucleotide sequence ID" value="NZ_CP040017.1"/>
</dbReference>
<keyword evidence="2" id="KW-0378">Hydrolase</keyword>
<name>A0A7W5HBS9_9BURK</name>
<dbReference type="InterPro" id="IPR050955">
    <property type="entry name" value="Plant_Biomass_Hydrol_Est"/>
</dbReference>
<protein>
    <submittedName>
        <fullName evidence="4">Poly(Hydroxyalkanoate) depolymerase family esterase</fullName>
    </submittedName>
</protein>
<dbReference type="InterPro" id="IPR029058">
    <property type="entry name" value="AB_hydrolase_fold"/>
</dbReference>
<comment type="caution">
    <text evidence="4">The sequence shown here is derived from an EMBL/GenBank/DDBJ whole genome shotgun (WGS) entry which is preliminary data.</text>
</comment>
<dbReference type="InterPro" id="IPR010126">
    <property type="entry name" value="Esterase_phb"/>
</dbReference>
<sequence length="455" mass="47353">MKFDSALMARLQAATQDLMKDGPMAATAAIQRALAGDTAPDAAATAATADTAPRAGATMKDLNAPPEKAQARPTPRARKAAPGRQQASQAKTDEQPQAGSAKSGLADILAKAGIALPEGFADGLKEKFKGGMQGGFQGLPENLLDGLPESLREQLKNGKLPGARKRPPPAPLPDGARFDSASFTCHAGTRGYKLYVPSTYKQGQPVPLVVMLHGCTQDPDDFAAGTRMNQVAEETGCLVAYPCQSQGANSSKCWNWFSAADQQRERGEPAIIAGIARQVMADHSVDPARVSIAGLSAGGAMAVVVGALYPELFHAVGVHSGLPFGSATDLPSALQAMQQGAKGGGRPVASPPLIVFHGDKDHTVNRKNGDDVLQHGLVAHEAGTPEVEQAKASGGRKYTRTIHRSKDGRVLAEHWELHGAGHAWAGGSASGSYTDPTGPDASREMVRFFGAVARG</sequence>
<feature type="region of interest" description="Disordered" evidence="3">
    <location>
        <begin position="36"/>
        <end position="103"/>
    </location>
</feature>
<gene>
    <name evidence="4" type="ORF">FHS02_002158</name>
</gene>
<evidence type="ECO:0000256" key="1">
    <source>
        <dbReference type="ARBA" id="ARBA00022729"/>
    </source>
</evidence>
<keyword evidence="1" id="KW-0732">Signal</keyword>
<dbReference type="Gene3D" id="3.40.50.1820">
    <property type="entry name" value="alpha/beta hydrolase"/>
    <property type="match status" value="1"/>
</dbReference>
<evidence type="ECO:0000256" key="3">
    <source>
        <dbReference type="SAM" id="MobiDB-lite"/>
    </source>
</evidence>
<dbReference type="GO" id="GO:0005576">
    <property type="term" value="C:extracellular region"/>
    <property type="evidence" value="ECO:0007669"/>
    <property type="project" value="InterPro"/>
</dbReference>
<dbReference type="Pfam" id="PF10503">
    <property type="entry name" value="Esterase_PHB"/>
    <property type="match status" value="1"/>
</dbReference>
<feature type="compositionally biased region" description="Polar residues" evidence="3">
    <location>
        <begin position="85"/>
        <end position="100"/>
    </location>
</feature>
<evidence type="ECO:0000256" key="2">
    <source>
        <dbReference type="ARBA" id="ARBA00022801"/>
    </source>
</evidence>
<reference evidence="4 5" key="1">
    <citation type="submission" date="2020-08" db="EMBL/GenBank/DDBJ databases">
        <title>Genomic Encyclopedia of Type Strains, Phase III (KMG-III): the genomes of soil and plant-associated and newly described type strains.</title>
        <authorList>
            <person name="Whitman W."/>
        </authorList>
    </citation>
    <scope>NUCLEOTIDE SEQUENCE [LARGE SCALE GENOMIC DNA]</scope>
    <source>
        <strain evidence="4 5">CECT 7753</strain>
    </source>
</reference>
<feature type="compositionally biased region" description="Low complexity" evidence="3">
    <location>
        <begin position="36"/>
        <end position="58"/>
    </location>
</feature>
<dbReference type="Proteomes" id="UP000584325">
    <property type="component" value="Unassembled WGS sequence"/>
</dbReference>
<dbReference type="PANTHER" id="PTHR43037">
    <property type="entry name" value="UNNAMED PRODUCT-RELATED"/>
    <property type="match status" value="1"/>
</dbReference>
<accession>A0A7W5HBS9</accession>
<feature type="region of interest" description="Disordered" evidence="3">
    <location>
        <begin position="157"/>
        <end position="178"/>
    </location>
</feature>
<dbReference type="PANTHER" id="PTHR43037:SF1">
    <property type="entry name" value="BLL1128 PROTEIN"/>
    <property type="match status" value="1"/>
</dbReference>
<dbReference type="SUPFAM" id="SSF53474">
    <property type="entry name" value="alpha/beta-Hydrolases"/>
    <property type="match status" value="1"/>
</dbReference>
<evidence type="ECO:0000313" key="5">
    <source>
        <dbReference type="Proteomes" id="UP000584325"/>
    </source>
</evidence>
<dbReference type="EMBL" id="JACHXS010000003">
    <property type="protein sequence ID" value="MBB3221351.1"/>
    <property type="molecule type" value="Genomic_DNA"/>
</dbReference>
<organism evidence="4 5">
    <name type="scientific">Pseudoduganella umbonata</name>
    <dbReference type="NCBI Taxonomy" id="864828"/>
    <lineage>
        <taxon>Bacteria</taxon>
        <taxon>Pseudomonadati</taxon>
        <taxon>Pseudomonadota</taxon>
        <taxon>Betaproteobacteria</taxon>
        <taxon>Burkholderiales</taxon>
        <taxon>Oxalobacteraceae</taxon>
        <taxon>Telluria group</taxon>
        <taxon>Pseudoduganella</taxon>
    </lineage>
</organism>
<evidence type="ECO:0000313" key="4">
    <source>
        <dbReference type="EMBL" id="MBB3221351.1"/>
    </source>
</evidence>
<dbReference type="GO" id="GO:0016787">
    <property type="term" value="F:hydrolase activity"/>
    <property type="evidence" value="ECO:0007669"/>
    <property type="project" value="UniProtKB-KW"/>
</dbReference>
<dbReference type="NCBIfam" id="TIGR01840">
    <property type="entry name" value="esterase_phb"/>
    <property type="match status" value="1"/>
</dbReference>